<evidence type="ECO:0000313" key="3">
    <source>
        <dbReference type="Proteomes" id="UP001524501"/>
    </source>
</evidence>
<dbReference type="InterPro" id="IPR023214">
    <property type="entry name" value="HAD_sf"/>
</dbReference>
<keyword evidence="3" id="KW-1185">Reference proteome</keyword>
<evidence type="ECO:0000259" key="1">
    <source>
        <dbReference type="PROSITE" id="PS51186"/>
    </source>
</evidence>
<evidence type="ECO:0000313" key="2">
    <source>
        <dbReference type="EMBL" id="MCQ4120737.1"/>
    </source>
</evidence>
<dbReference type="InterPro" id="IPR016181">
    <property type="entry name" value="Acyl_CoA_acyltransferase"/>
</dbReference>
<dbReference type="Gene3D" id="3.40.630.30">
    <property type="match status" value="1"/>
</dbReference>
<dbReference type="InterPro" id="IPR010033">
    <property type="entry name" value="HAD_SF_ppase_IIIC"/>
</dbReference>
<dbReference type="NCBIfam" id="TIGR01686">
    <property type="entry name" value="FkbH"/>
    <property type="match status" value="1"/>
</dbReference>
<reference evidence="2 3" key="1">
    <citation type="submission" date="2022-07" db="EMBL/GenBank/DDBJ databases">
        <title>Degradation activity of malathion, p-nitrophenol and potential low-temperature adaptation strategy of Rhodococcus sp. FXJ9.536.</title>
        <authorList>
            <person name="Huang J."/>
            <person name="Huang Y."/>
        </authorList>
    </citation>
    <scope>NUCLEOTIDE SEQUENCE [LARGE SCALE GENOMIC DNA]</scope>
    <source>
        <strain evidence="2 3">FXJ9.536</strain>
    </source>
</reference>
<dbReference type="SUPFAM" id="SSF56784">
    <property type="entry name" value="HAD-like"/>
    <property type="match status" value="1"/>
</dbReference>
<dbReference type="Gene3D" id="3.40.50.1000">
    <property type="entry name" value="HAD superfamily/HAD-like"/>
    <property type="match status" value="1"/>
</dbReference>
<comment type="caution">
    <text evidence="2">The sequence shown here is derived from an EMBL/GenBank/DDBJ whole genome shotgun (WGS) entry which is preliminary data.</text>
</comment>
<organism evidence="2 3">
    <name type="scientific">Rhodococcus tibetensis</name>
    <dbReference type="NCBI Taxonomy" id="2965064"/>
    <lineage>
        <taxon>Bacteria</taxon>
        <taxon>Bacillati</taxon>
        <taxon>Actinomycetota</taxon>
        <taxon>Actinomycetes</taxon>
        <taxon>Mycobacteriales</taxon>
        <taxon>Nocardiaceae</taxon>
        <taxon>Rhodococcus</taxon>
    </lineage>
</organism>
<sequence>MEQTVKCVVWDLDDTIWDGVVLEQDVPVPKAEVLRTLDVLDRRGILHAIASRGEFEPAVAHLRAHGLEDLFCAVDVGWGPKSGAVRRIADTLHIGLDTVAFVDNDPVERAEVAGALPSVRCYPAENIASFPDLPELTPESITAEAAQRRALYRAERIRQSSEEEFAGSNSDFLASLSLVMTVRRAEEEDLARAHELTVRSHQLNTTGRTFGIDELRRLCRSDRHEVLVASLEDRFGGYGTIGLAVSEFRGDDSVLQLLLMSCRVMSRGVGAALIQHVVDRARARGQHPCAEFVATEVNRVMLVTLRFGGFEVGVADPGRLLLRHNGSARSGGPNTDHVRIVSAVP</sequence>
<accession>A0ABT1QEX2</accession>
<dbReference type="EMBL" id="JANFQF010000013">
    <property type="protein sequence ID" value="MCQ4120737.1"/>
    <property type="molecule type" value="Genomic_DNA"/>
</dbReference>
<protein>
    <submittedName>
        <fullName evidence="2">HAD-IIIC family phosphatase</fullName>
    </submittedName>
</protein>
<feature type="domain" description="N-acetyltransferase" evidence="1">
    <location>
        <begin position="180"/>
        <end position="327"/>
    </location>
</feature>
<dbReference type="PROSITE" id="PS51186">
    <property type="entry name" value="GNAT"/>
    <property type="match status" value="1"/>
</dbReference>
<dbReference type="RefSeq" id="WP_255970605.1">
    <property type="nucleotide sequence ID" value="NZ_JANFQF010000013.1"/>
</dbReference>
<dbReference type="NCBIfam" id="TIGR01681">
    <property type="entry name" value="HAD-SF-IIIC"/>
    <property type="match status" value="1"/>
</dbReference>
<name>A0ABT1QEX2_9NOCA</name>
<dbReference type="InterPro" id="IPR000182">
    <property type="entry name" value="GNAT_dom"/>
</dbReference>
<dbReference type="InterPro" id="IPR010037">
    <property type="entry name" value="FkbH_domain"/>
</dbReference>
<dbReference type="Proteomes" id="UP001524501">
    <property type="component" value="Unassembled WGS sequence"/>
</dbReference>
<dbReference type="SUPFAM" id="SSF55729">
    <property type="entry name" value="Acyl-CoA N-acyltransferases (Nat)"/>
    <property type="match status" value="1"/>
</dbReference>
<proteinExistence type="predicted"/>
<dbReference type="InterPro" id="IPR036412">
    <property type="entry name" value="HAD-like_sf"/>
</dbReference>
<gene>
    <name evidence="2" type="ORF">NOF53_16435</name>
</gene>